<organism evidence="21 22">
    <name type="scientific">Cerasibacillus terrae</name>
    <dbReference type="NCBI Taxonomy" id="2498845"/>
    <lineage>
        <taxon>Bacteria</taxon>
        <taxon>Bacillati</taxon>
        <taxon>Bacillota</taxon>
        <taxon>Bacilli</taxon>
        <taxon>Bacillales</taxon>
        <taxon>Bacillaceae</taxon>
        <taxon>Cerasibacillus</taxon>
    </lineage>
</organism>
<evidence type="ECO:0000256" key="18">
    <source>
        <dbReference type="RuleBase" id="RU003664"/>
    </source>
</evidence>
<keyword evidence="9 17" id="KW-0547">Nucleotide-binding</keyword>
<evidence type="ECO:0000256" key="16">
    <source>
        <dbReference type="ARBA" id="ARBA00047632"/>
    </source>
</evidence>
<dbReference type="PANTHER" id="PTHR43692">
    <property type="entry name" value="UDP-N-ACETYLMURAMOYLALANINE--D-GLUTAMATE LIGASE"/>
    <property type="match status" value="1"/>
</dbReference>
<sequence>MNRLTEFPYENVLVLGLAKSGTAAARLLLDSGKHVRINDWKTNETDPVVSELKTMGAEVIVGSHPVSVLDNIEVIIKNPGIPYSNPILEEAVNRGLPILTEIELAGLLAGNRMICITGSNGKTTTTTLIGEMLKNSNQSIQVAGNIGTAASEIANKLQENEQLVLELSSFQLMGIDKFNPHIAVLLNIFEAHLDFHGTFDNYMEAKANIVKNHKATDYFIYNADDAIVSKIAESTPSIKVPFSIHEEQLDGAWMDEDAVYFKKEKIINRKDIVLVGEHNLENIMAAICAAKLSHASNEGIKKVLTSFAGVKHRLQFVEMIQGRFFYNDSKATNMLATEKALASFTKPTILLAGGLDRGNEFTDLMPHLKQVKAMIVFGETANKLQKTAKEAGIKVIEHAENVADAACKAFDISEAGDVILLSPACASWDQYKTFEQRGDMFIQAVHRLK</sequence>
<evidence type="ECO:0000259" key="19">
    <source>
        <dbReference type="Pfam" id="PF02875"/>
    </source>
</evidence>
<keyword evidence="8 17" id="KW-0436">Ligase</keyword>
<dbReference type="InterPro" id="IPR013221">
    <property type="entry name" value="Mur_ligase_cen"/>
</dbReference>
<name>A0A5C8P2D5_9BACI</name>
<dbReference type="AlphaFoldDB" id="A0A5C8P2D5"/>
<dbReference type="Gene3D" id="3.90.190.20">
    <property type="entry name" value="Mur ligase, C-terminal domain"/>
    <property type="match status" value="1"/>
</dbReference>
<keyword evidence="10 17" id="KW-0067">ATP-binding</keyword>
<keyword evidence="17 18" id="KW-0132">Cell division</keyword>
<dbReference type="SUPFAM" id="SSF53623">
    <property type="entry name" value="MurD-like peptide ligases, catalytic domain"/>
    <property type="match status" value="1"/>
</dbReference>
<comment type="caution">
    <text evidence="21">The sequence shown here is derived from an EMBL/GenBank/DDBJ whole genome shotgun (WGS) entry which is preliminary data.</text>
</comment>
<keyword evidence="22" id="KW-1185">Reference proteome</keyword>
<dbReference type="Pfam" id="PF08245">
    <property type="entry name" value="Mur_ligase_M"/>
    <property type="match status" value="1"/>
</dbReference>
<dbReference type="GO" id="GO:0008764">
    <property type="term" value="F:UDP-N-acetylmuramoylalanine-D-glutamate ligase activity"/>
    <property type="evidence" value="ECO:0007669"/>
    <property type="project" value="UniProtKB-UniRule"/>
</dbReference>
<evidence type="ECO:0000256" key="12">
    <source>
        <dbReference type="ARBA" id="ARBA00022984"/>
    </source>
</evidence>
<dbReference type="Proteomes" id="UP000321574">
    <property type="component" value="Unassembled WGS sequence"/>
</dbReference>
<dbReference type="Gene3D" id="3.40.50.720">
    <property type="entry name" value="NAD(P)-binding Rossmann-like Domain"/>
    <property type="match status" value="1"/>
</dbReference>
<keyword evidence="7 17" id="KW-0963">Cytoplasm</keyword>
<comment type="pathway">
    <text evidence="3 17 18">Cell wall biogenesis; peptidoglycan biosynthesis.</text>
</comment>
<gene>
    <name evidence="17" type="primary">murD</name>
    <name evidence="21" type="ORF">FHP05_00860</name>
</gene>
<comment type="subcellular location">
    <subcellularLocation>
        <location evidence="2 17 18">Cytoplasm</location>
    </subcellularLocation>
</comment>
<dbReference type="HAMAP" id="MF_00639">
    <property type="entry name" value="MurD"/>
    <property type="match status" value="1"/>
</dbReference>
<keyword evidence="12 17" id="KW-0573">Peptidoglycan synthesis</keyword>
<evidence type="ECO:0000256" key="2">
    <source>
        <dbReference type="ARBA" id="ARBA00004496"/>
    </source>
</evidence>
<dbReference type="GO" id="GO:0005737">
    <property type="term" value="C:cytoplasm"/>
    <property type="evidence" value="ECO:0007669"/>
    <property type="project" value="UniProtKB-SubCell"/>
</dbReference>
<accession>A0A5C8P2D5</accession>
<feature type="binding site" evidence="17">
    <location>
        <begin position="118"/>
        <end position="124"/>
    </location>
    <ligand>
        <name>ATP</name>
        <dbReference type="ChEBI" id="CHEBI:30616"/>
    </ligand>
</feature>
<dbReference type="GO" id="GO:0071555">
    <property type="term" value="P:cell wall organization"/>
    <property type="evidence" value="ECO:0007669"/>
    <property type="project" value="UniProtKB-KW"/>
</dbReference>
<dbReference type="Pfam" id="PF02875">
    <property type="entry name" value="Mur_ligase_C"/>
    <property type="match status" value="1"/>
</dbReference>
<evidence type="ECO:0000313" key="21">
    <source>
        <dbReference type="EMBL" id="TXL67598.1"/>
    </source>
</evidence>
<dbReference type="SUPFAM" id="SSF53244">
    <property type="entry name" value="MurD-like peptide ligases, peptide-binding domain"/>
    <property type="match status" value="1"/>
</dbReference>
<dbReference type="Pfam" id="PF21799">
    <property type="entry name" value="MurD-like_N"/>
    <property type="match status" value="1"/>
</dbReference>
<evidence type="ECO:0000256" key="6">
    <source>
        <dbReference type="ARBA" id="ARBA00015655"/>
    </source>
</evidence>
<comment type="similarity">
    <text evidence="4 17">Belongs to the MurCDEF family.</text>
</comment>
<dbReference type="EC" id="6.3.2.9" evidence="5 17"/>
<evidence type="ECO:0000256" key="10">
    <source>
        <dbReference type="ARBA" id="ARBA00022840"/>
    </source>
</evidence>
<reference evidence="21 22" key="1">
    <citation type="submission" date="2019-06" db="EMBL/GenBank/DDBJ databases">
        <title>Cerasibacillus sp. nov., isolated from maize field.</title>
        <authorList>
            <person name="Lin S.-Y."/>
            <person name="Tsai C.-F."/>
            <person name="Young C.-C."/>
        </authorList>
    </citation>
    <scope>NUCLEOTIDE SEQUENCE [LARGE SCALE GENOMIC DNA]</scope>
    <source>
        <strain evidence="21 22">CC-CFT480</strain>
    </source>
</reference>
<protein>
    <recommendedName>
        <fullName evidence="6 17">UDP-N-acetylmuramoylalanine--D-glutamate ligase</fullName>
        <ecNumber evidence="5 17">6.3.2.9</ecNumber>
    </recommendedName>
    <alternativeName>
        <fullName evidence="15 17">D-glutamic acid-adding enzyme</fullName>
    </alternativeName>
    <alternativeName>
        <fullName evidence="14 17">UDP-N-acetylmuramoyl-L-alanyl-D-glutamate synthetase</fullName>
    </alternativeName>
</protein>
<evidence type="ECO:0000313" key="22">
    <source>
        <dbReference type="Proteomes" id="UP000321574"/>
    </source>
</evidence>
<evidence type="ECO:0000256" key="5">
    <source>
        <dbReference type="ARBA" id="ARBA00012212"/>
    </source>
</evidence>
<comment type="catalytic activity">
    <reaction evidence="16 17 18">
        <text>UDP-N-acetyl-alpha-D-muramoyl-L-alanine + D-glutamate + ATP = UDP-N-acetyl-alpha-D-muramoyl-L-alanyl-D-glutamate + ADP + phosphate + H(+)</text>
        <dbReference type="Rhea" id="RHEA:16429"/>
        <dbReference type="ChEBI" id="CHEBI:15378"/>
        <dbReference type="ChEBI" id="CHEBI:29986"/>
        <dbReference type="ChEBI" id="CHEBI:30616"/>
        <dbReference type="ChEBI" id="CHEBI:43474"/>
        <dbReference type="ChEBI" id="CHEBI:83898"/>
        <dbReference type="ChEBI" id="CHEBI:83900"/>
        <dbReference type="ChEBI" id="CHEBI:456216"/>
        <dbReference type="EC" id="6.3.2.9"/>
    </reaction>
</comment>
<evidence type="ECO:0000256" key="3">
    <source>
        <dbReference type="ARBA" id="ARBA00004752"/>
    </source>
</evidence>
<dbReference type="InterPro" id="IPR004101">
    <property type="entry name" value="Mur_ligase_C"/>
</dbReference>
<dbReference type="InterPro" id="IPR036565">
    <property type="entry name" value="Mur-like_cat_sf"/>
</dbReference>
<evidence type="ECO:0000256" key="1">
    <source>
        <dbReference type="ARBA" id="ARBA00002734"/>
    </source>
</evidence>
<dbReference type="NCBIfam" id="TIGR01087">
    <property type="entry name" value="murD"/>
    <property type="match status" value="1"/>
</dbReference>
<dbReference type="GO" id="GO:0008360">
    <property type="term" value="P:regulation of cell shape"/>
    <property type="evidence" value="ECO:0007669"/>
    <property type="project" value="UniProtKB-KW"/>
</dbReference>
<dbReference type="GO" id="GO:0051301">
    <property type="term" value="P:cell division"/>
    <property type="evidence" value="ECO:0007669"/>
    <property type="project" value="UniProtKB-KW"/>
</dbReference>
<evidence type="ECO:0000256" key="8">
    <source>
        <dbReference type="ARBA" id="ARBA00022598"/>
    </source>
</evidence>
<feature type="domain" description="Mur ligase C-terminal" evidence="19">
    <location>
        <begin position="312"/>
        <end position="425"/>
    </location>
</feature>
<comment type="function">
    <text evidence="1 17 18">Cell wall formation. Catalyzes the addition of glutamate to the nucleotide precursor UDP-N-acetylmuramoyl-L-alanine (UMA).</text>
</comment>
<dbReference type="UniPathway" id="UPA00219"/>
<dbReference type="GO" id="GO:0009252">
    <property type="term" value="P:peptidoglycan biosynthetic process"/>
    <property type="evidence" value="ECO:0007669"/>
    <property type="project" value="UniProtKB-UniRule"/>
</dbReference>
<dbReference type="OrthoDB" id="9809796at2"/>
<feature type="domain" description="Mur ligase central" evidence="20">
    <location>
        <begin position="116"/>
        <end position="290"/>
    </location>
</feature>
<dbReference type="Gene3D" id="3.40.1190.10">
    <property type="entry name" value="Mur-like, catalytic domain"/>
    <property type="match status" value="1"/>
</dbReference>
<dbReference type="EMBL" id="VDUW01000001">
    <property type="protein sequence ID" value="TXL67598.1"/>
    <property type="molecule type" value="Genomic_DNA"/>
</dbReference>
<dbReference type="GO" id="GO:0005524">
    <property type="term" value="F:ATP binding"/>
    <property type="evidence" value="ECO:0007669"/>
    <property type="project" value="UniProtKB-UniRule"/>
</dbReference>
<evidence type="ECO:0000256" key="9">
    <source>
        <dbReference type="ARBA" id="ARBA00022741"/>
    </source>
</evidence>
<dbReference type="PANTHER" id="PTHR43692:SF1">
    <property type="entry name" value="UDP-N-ACETYLMURAMOYLALANINE--D-GLUTAMATE LIGASE"/>
    <property type="match status" value="1"/>
</dbReference>
<proteinExistence type="inferred from homology"/>
<evidence type="ECO:0000256" key="15">
    <source>
        <dbReference type="ARBA" id="ARBA00032324"/>
    </source>
</evidence>
<dbReference type="InterPro" id="IPR036615">
    <property type="entry name" value="Mur_ligase_C_dom_sf"/>
</dbReference>
<evidence type="ECO:0000256" key="11">
    <source>
        <dbReference type="ARBA" id="ARBA00022960"/>
    </source>
</evidence>
<evidence type="ECO:0000256" key="13">
    <source>
        <dbReference type="ARBA" id="ARBA00023316"/>
    </source>
</evidence>
<evidence type="ECO:0000256" key="7">
    <source>
        <dbReference type="ARBA" id="ARBA00022490"/>
    </source>
</evidence>
<keyword evidence="11 17" id="KW-0133">Cell shape</keyword>
<dbReference type="RefSeq" id="WP_147665163.1">
    <property type="nucleotide sequence ID" value="NZ_VDUW01000001.1"/>
</dbReference>
<keyword evidence="13 17" id="KW-0961">Cell wall biogenesis/degradation</keyword>
<dbReference type="SUPFAM" id="SSF51984">
    <property type="entry name" value="MurCD N-terminal domain"/>
    <property type="match status" value="1"/>
</dbReference>
<evidence type="ECO:0000256" key="14">
    <source>
        <dbReference type="ARBA" id="ARBA00030398"/>
    </source>
</evidence>
<dbReference type="InterPro" id="IPR005762">
    <property type="entry name" value="MurD"/>
</dbReference>
<evidence type="ECO:0000256" key="4">
    <source>
        <dbReference type="ARBA" id="ARBA00010416"/>
    </source>
</evidence>
<evidence type="ECO:0000256" key="17">
    <source>
        <dbReference type="HAMAP-Rule" id="MF_00639"/>
    </source>
</evidence>
<keyword evidence="17 18" id="KW-0131">Cell cycle</keyword>
<evidence type="ECO:0000259" key="20">
    <source>
        <dbReference type="Pfam" id="PF08245"/>
    </source>
</evidence>